<reference evidence="24 25" key="1">
    <citation type="submission" date="2024-01" db="EMBL/GenBank/DDBJ databases">
        <title>The complete chloroplast genome sequence of Lithospermum erythrorhizon: insights into the phylogenetic relationship among Boraginaceae species and the maternal lineages of purple gromwells.</title>
        <authorList>
            <person name="Okada T."/>
            <person name="Watanabe K."/>
        </authorList>
    </citation>
    <scope>NUCLEOTIDE SEQUENCE [LARGE SCALE GENOMIC DNA]</scope>
</reference>
<dbReference type="EC" id="1.11.1.7" evidence="4"/>
<evidence type="ECO:0000313" key="25">
    <source>
        <dbReference type="Proteomes" id="UP001454036"/>
    </source>
</evidence>
<dbReference type="Proteomes" id="UP001454036">
    <property type="component" value="Unassembled WGS sequence"/>
</dbReference>
<dbReference type="InterPro" id="IPR002016">
    <property type="entry name" value="Haem_peroxidase"/>
</dbReference>
<dbReference type="GO" id="GO:0140825">
    <property type="term" value="F:lactoperoxidase activity"/>
    <property type="evidence" value="ECO:0007669"/>
    <property type="project" value="UniProtKB-EC"/>
</dbReference>
<dbReference type="GO" id="GO:0006979">
    <property type="term" value="P:response to oxidative stress"/>
    <property type="evidence" value="ECO:0007669"/>
    <property type="project" value="InterPro"/>
</dbReference>
<feature type="active site" description="Proton acceptor" evidence="16">
    <location>
        <position position="61"/>
    </location>
</feature>
<protein>
    <recommendedName>
        <fullName evidence="4">peroxidase</fullName>
        <ecNumber evidence="4">1.11.1.7</ecNumber>
    </recommendedName>
</protein>
<evidence type="ECO:0000256" key="6">
    <source>
        <dbReference type="ARBA" id="ARBA00022559"/>
    </source>
</evidence>
<comment type="similarity">
    <text evidence="3">Belongs to the peroxidase family. Ascorbate peroxidase subfamily.</text>
</comment>
<evidence type="ECO:0000256" key="16">
    <source>
        <dbReference type="PIRSR" id="PIRSR600823-1"/>
    </source>
</evidence>
<dbReference type="FunFam" id="1.10.520.10:FF:000001">
    <property type="entry name" value="Peroxidase"/>
    <property type="match status" value="1"/>
</dbReference>
<dbReference type="EMBL" id="BAABME010004660">
    <property type="protein sequence ID" value="GAA0163113.1"/>
    <property type="molecule type" value="Genomic_DNA"/>
</dbReference>
<feature type="signal peptide" evidence="22">
    <location>
        <begin position="1"/>
        <end position="19"/>
    </location>
</feature>
<feature type="binding site" evidence="18">
    <location>
        <position position="238"/>
    </location>
    <ligand>
        <name>Ca(2+)</name>
        <dbReference type="ChEBI" id="CHEBI:29108"/>
        <label>2</label>
    </ligand>
</feature>
<feature type="site" description="Transition state stabilizer" evidence="19">
    <location>
        <position position="57"/>
    </location>
</feature>
<feature type="binding site" evidence="18">
    <location>
        <position position="67"/>
    </location>
    <ligand>
        <name>Ca(2+)</name>
        <dbReference type="ChEBI" id="CHEBI:29108"/>
        <label>1</label>
    </ligand>
</feature>
<evidence type="ECO:0000256" key="18">
    <source>
        <dbReference type="PIRSR" id="PIRSR600823-3"/>
    </source>
</evidence>
<evidence type="ECO:0000259" key="23">
    <source>
        <dbReference type="PROSITE" id="PS50873"/>
    </source>
</evidence>
<dbReference type="GO" id="GO:0042744">
    <property type="term" value="P:hydrogen peroxide catabolic process"/>
    <property type="evidence" value="ECO:0007669"/>
    <property type="project" value="UniProtKB-KW"/>
</dbReference>
<comment type="catalytic activity">
    <reaction evidence="1">
        <text>2 a phenolic donor + H2O2 = 2 a phenolic radical donor + 2 H2O</text>
        <dbReference type="Rhea" id="RHEA:56136"/>
        <dbReference type="ChEBI" id="CHEBI:15377"/>
        <dbReference type="ChEBI" id="CHEBI:16240"/>
        <dbReference type="ChEBI" id="CHEBI:139520"/>
        <dbReference type="ChEBI" id="CHEBI:139521"/>
        <dbReference type="EC" id="1.11.1.7"/>
    </reaction>
</comment>
<dbReference type="PANTHER" id="PTHR31517">
    <property type="match status" value="1"/>
</dbReference>
<keyword evidence="13 20" id="KW-1015">Disulfide bond</keyword>
<dbReference type="InterPro" id="IPR019793">
    <property type="entry name" value="Peroxidases_heam-ligand_BS"/>
</dbReference>
<dbReference type="AlphaFoldDB" id="A0AAV3QKN8"/>
<comment type="function">
    <text evidence="2">Removal of H(2)O(2), oxidation of toxic reductants, biosynthesis and degradation of lignin, suberization, auxin catabolism, response to environmental stresses such as wounding, pathogen attack and oxidative stress. These functions might be dependent on each isozyme/isoform in each plant tissue.</text>
</comment>
<feature type="binding site" evidence="18">
    <location>
        <position position="65"/>
    </location>
    <ligand>
        <name>Ca(2+)</name>
        <dbReference type="ChEBI" id="CHEBI:29108"/>
        <label>1</label>
    </ligand>
</feature>
<dbReference type="PROSITE" id="PS00436">
    <property type="entry name" value="PEROXIDASE_2"/>
    <property type="match status" value="1"/>
</dbReference>
<comment type="cofactor">
    <cofactor evidence="18">
        <name>heme b</name>
        <dbReference type="ChEBI" id="CHEBI:60344"/>
    </cofactor>
    <text evidence="18">Binds 1 heme b (iron(II)-protoporphyrin IX) group per subunit.</text>
</comment>
<comment type="cofactor">
    <cofactor evidence="18">
        <name>Ca(2+)</name>
        <dbReference type="ChEBI" id="CHEBI:29108"/>
    </cofactor>
    <text evidence="18">Binds 2 calcium ions per subunit.</text>
</comment>
<feature type="binding site" evidence="17">
    <location>
        <position position="155"/>
    </location>
    <ligand>
        <name>substrate</name>
    </ligand>
</feature>
<keyword evidence="14" id="KW-0325">Glycoprotein</keyword>
<evidence type="ECO:0000256" key="4">
    <source>
        <dbReference type="ARBA" id="ARBA00012313"/>
    </source>
</evidence>
<proteinExistence type="inferred from homology"/>
<evidence type="ECO:0000256" key="21">
    <source>
        <dbReference type="SAM" id="MobiDB-lite"/>
    </source>
</evidence>
<evidence type="ECO:0000256" key="5">
    <source>
        <dbReference type="ARBA" id="ARBA00022525"/>
    </source>
</evidence>
<keyword evidence="5" id="KW-0964">Secreted</keyword>
<dbReference type="PROSITE" id="PS00435">
    <property type="entry name" value="PEROXIDASE_1"/>
    <property type="match status" value="1"/>
</dbReference>
<dbReference type="Gene3D" id="1.10.420.10">
    <property type="entry name" value="Peroxidase, domain 2"/>
    <property type="match status" value="1"/>
</dbReference>
<dbReference type="PRINTS" id="PR00458">
    <property type="entry name" value="PEROXIDASE"/>
</dbReference>
<keyword evidence="12 18" id="KW-0408">Iron</keyword>
<evidence type="ECO:0000256" key="19">
    <source>
        <dbReference type="PIRSR" id="PIRSR600823-4"/>
    </source>
</evidence>
<evidence type="ECO:0000256" key="12">
    <source>
        <dbReference type="ARBA" id="ARBA00023004"/>
    </source>
</evidence>
<evidence type="ECO:0000256" key="1">
    <source>
        <dbReference type="ARBA" id="ARBA00000189"/>
    </source>
</evidence>
<evidence type="ECO:0000256" key="2">
    <source>
        <dbReference type="ARBA" id="ARBA00002322"/>
    </source>
</evidence>
<dbReference type="FunFam" id="1.10.420.10:FF:000007">
    <property type="entry name" value="Peroxidase"/>
    <property type="match status" value="1"/>
</dbReference>
<dbReference type="GO" id="GO:0046872">
    <property type="term" value="F:metal ion binding"/>
    <property type="evidence" value="ECO:0007669"/>
    <property type="project" value="UniProtKB-KW"/>
</dbReference>
<feature type="binding site" evidence="18">
    <location>
        <position position="246"/>
    </location>
    <ligand>
        <name>Ca(2+)</name>
        <dbReference type="ChEBI" id="CHEBI:29108"/>
        <label>2</label>
    </ligand>
</feature>
<sequence>MELKISLLVLCCILPAISSQLRVGFYSQTCPQAEAIVRSVVQNRFKTDRSITAALLRLHFHDCFVRGCDASVLIDSTPTSSSEKEAGPNFSVRGYDLIDEIKKQVEAACPSTVSCSDVVALATRDSVALAGGPTYSIPTGRRDGLISDAAEVDLPGPSLNIEDALPFFTPKGMNLNDMVALLGAHTIGITHCSFIGDRLNNFEGTGQPDSSMDPALVSRLARVCQAAGGSTDPPIFLDQNTSFVLDNEFYSQVIKKRGILQIDANLGAHRPSAPIVAKFASNGDLFKQNFVNAMLKMANVEVLVGNAGEIRKNCRVFNPKSTTSKSGPFKTPPGKSPSKPPKKSPPVKAPVTPPKKSPPRKAPSTPPKKPPPVKIPVTPPKKSPPRKAPVTPPKKSPPRKAPSTPPKKSSGKKPIPPRKKKSGSKKRRQSKKAGQPNN</sequence>
<feature type="compositionally biased region" description="Pro residues" evidence="21">
    <location>
        <begin position="330"/>
        <end position="405"/>
    </location>
</feature>
<organism evidence="24 25">
    <name type="scientific">Lithospermum erythrorhizon</name>
    <name type="common">Purple gromwell</name>
    <name type="synonym">Lithospermum officinale var. erythrorhizon</name>
    <dbReference type="NCBI Taxonomy" id="34254"/>
    <lineage>
        <taxon>Eukaryota</taxon>
        <taxon>Viridiplantae</taxon>
        <taxon>Streptophyta</taxon>
        <taxon>Embryophyta</taxon>
        <taxon>Tracheophyta</taxon>
        <taxon>Spermatophyta</taxon>
        <taxon>Magnoliopsida</taxon>
        <taxon>eudicotyledons</taxon>
        <taxon>Gunneridae</taxon>
        <taxon>Pentapetalae</taxon>
        <taxon>asterids</taxon>
        <taxon>lamiids</taxon>
        <taxon>Boraginales</taxon>
        <taxon>Boraginaceae</taxon>
        <taxon>Boraginoideae</taxon>
        <taxon>Lithospermeae</taxon>
        <taxon>Lithospermum</taxon>
    </lineage>
</organism>
<feature type="disulfide bond" evidence="20">
    <location>
        <begin position="63"/>
        <end position="68"/>
    </location>
</feature>
<feature type="binding site" evidence="18">
    <location>
        <position position="69"/>
    </location>
    <ligand>
        <name>Ca(2+)</name>
        <dbReference type="ChEBI" id="CHEBI:29108"/>
        <label>1</label>
    </ligand>
</feature>
<feature type="disulfide bond" evidence="20">
    <location>
        <begin position="115"/>
        <end position="314"/>
    </location>
</feature>
<dbReference type="SUPFAM" id="SSF48113">
    <property type="entry name" value="Heme-dependent peroxidases"/>
    <property type="match status" value="1"/>
</dbReference>
<keyword evidence="9 22" id="KW-0732">Signal</keyword>
<evidence type="ECO:0000256" key="10">
    <source>
        <dbReference type="ARBA" id="ARBA00022837"/>
    </source>
</evidence>
<name>A0AAV3QKN8_LITER</name>
<feature type="binding site" evidence="18">
    <location>
        <position position="62"/>
    </location>
    <ligand>
        <name>Ca(2+)</name>
        <dbReference type="ChEBI" id="CHEBI:29108"/>
        <label>1</label>
    </ligand>
</feature>
<keyword evidence="6 24" id="KW-0575">Peroxidase</keyword>
<keyword evidence="11" id="KW-0560">Oxidoreductase</keyword>
<dbReference type="Pfam" id="PF00141">
    <property type="entry name" value="peroxidase"/>
    <property type="match status" value="1"/>
</dbReference>
<feature type="disulfide bond" evidence="20">
    <location>
        <begin position="30"/>
        <end position="109"/>
    </location>
</feature>
<keyword evidence="7" id="KW-0349">Heme</keyword>
<feature type="binding site" evidence="18">
    <location>
        <position position="186"/>
    </location>
    <ligand>
        <name>Ca(2+)</name>
        <dbReference type="ChEBI" id="CHEBI:29108"/>
        <label>2</label>
    </ligand>
</feature>
<dbReference type="InterPro" id="IPR000823">
    <property type="entry name" value="Peroxidase_pln"/>
</dbReference>
<evidence type="ECO:0000256" key="13">
    <source>
        <dbReference type="ARBA" id="ARBA00023157"/>
    </source>
</evidence>
<dbReference type="PANTHER" id="PTHR31517:SF59">
    <property type="entry name" value="PEROXIDASE"/>
    <property type="match status" value="1"/>
</dbReference>
<feature type="disulfide bond" evidence="20">
    <location>
        <begin position="192"/>
        <end position="224"/>
    </location>
</feature>
<feature type="chain" id="PRO_5043898590" description="peroxidase" evidence="22">
    <location>
        <begin position="20"/>
        <end position="438"/>
    </location>
</feature>
<dbReference type="InterPro" id="IPR019794">
    <property type="entry name" value="Peroxidases_AS"/>
</dbReference>
<dbReference type="Gene3D" id="1.10.520.10">
    <property type="match status" value="1"/>
</dbReference>
<evidence type="ECO:0000313" key="24">
    <source>
        <dbReference type="EMBL" id="GAA0163113.1"/>
    </source>
</evidence>
<dbReference type="PRINTS" id="PR00461">
    <property type="entry name" value="PLPEROXIDASE"/>
</dbReference>
<evidence type="ECO:0000256" key="3">
    <source>
        <dbReference type="ARBA" id="ARBA00006873"/>
    </source>
</evidence>
<evidence type="ECO:0000256" key="7">
    <source>
        <dbReference type="ARBA" id="ARBA00022617"/>
    </source>
</evidence>
<feature type="region of interest" description="Disordered" evidence="21">
    <location>
        <begin position="315"/>
        <end position="438"/>
    </location>
</feature>
<keyword evidence="10 18" id="KW-0106">Calcium</keyword>
<feature type="binding site" evidence="18">
    <location>
        <position position="241"/>
    </location>
    <ligand>
        <name>Ca(2+)</name>
        <dbReference type="ChEBI" id="CHEBI:29108"/>
        <label>2</label>
    </ligand>
</feature>
<evidence type="ECO:0000256" key="9">
    <source>
        <dbReference type="ARBA" id="ARBA00022729"/>
    </source>
</evidence>
<dbReference type="InterPro" id="IPR033905">
    <property type="entry name" value="Secretory_peroxidase"/>
</dbReference>
<dbReference type="InterPro" id="IPR010255">
    <property type="entry name" value="Haem_peroxidase_sf"/>
</dbReference>
<dbReference type="PROSITE" id="PS50873">
    <property type="entry name" value="PEROXIDASE_4"/>
    <property type="match status" value="1"/>
</dbReference>
<evidence type="ECO:0000256" key="8">
    <source>
        <dbReference type="ARBA" id="ARBA00022723"/>
    </source>
</evidence>
<evidence type="ECO:0000256" key="17">
    <source>
        <dbReference type="PIRSR" id="PIRSR600823-2"/>
    </source>
</evidence>
<comment type="caution">
    <text evidence="24">The sequence shown here is derived from an EMBL/GenBank/DDBJ whole genome shotgun (WGS) entry which is preliminary data.</text>
</comment>
<evidence type="ECO:0000256" key="20">
    <source>
        <dbReference type="PIRSR" id="PIRSR600823-5"/>
    </source>
</evidence>
<evidence type="ECO:0000256" key="11">
    <source>
        <dbReference type="ARBA" id="ARBA00023002"/>
    </source>
</evidence>
<feature type="binding site" description="axial binding residue" evidence="18">
    <location>
        <position position="185"/>
    </location>
    <ligand>
        <name>heme b</name>
        <dbReference type="ChEBI" id="CHEBI:60344"/>
    </ligand>
    <ligandPart>
        <name>Fe</name>
        <dbReference type="ChEBI" id="CHEBI:18248"/>
    </ligandPart>
</feature>
<gene>
    <name evidence="24" type="ORF">LIER_19065</name>
</gene>
<keyword evidence="25" id="KW-1185">Reference proteome</keyword>
<feature type="binding site" evidence="18">
    <location>
        <position position="83"/>
    </location>
    <ligand>
        <name>Ca(2+)</name>
        <dbReference type="ChEBI" id="CHEBI:29108"/>
        <label>1</label>
    </ligand>
</feature>
<accession>A0AAV3QKN8</accession>
<feature type="compositionally biased region" description="Basic residues" evidence="21">
    <location>
        <begin position="409"/>
        <end position="431"/>
    </location>
</feature>
<keyword evidence="15" id="KW-0376">Hydrogen peroxide</keyword>
<evidence type="ECO:0000256" key="22">
    <source>
        <dbReference type="SAM" id="SignalP"/>
    </source>
</evidence>
<dbReference type="GO" id="GO:0020037">
    <property type="term" value="F:heme binding"/>
    <property type="evidence" value="ECO:0007669"/>
    <property type="project" value="InterPro"/>
</dbReference>
<evidence type="ECO:0000256" key="15">
    <source>
        <dbReference type="ARBA" id="ARBA00023324"/>
    </source>
</evidence>
<evidence type="ECO:0000256" key="14">
    <source>
        <dbReference type="ARBA" id="ARBA00023180"/>
    </source>
</evidence>
<dbReference type="CDD" id="cd00693">
    <property type="entry name" value="secretory_peroxidase"/>
    <property type="match status" value="1"/>
</dbReference>
<feature type="domain" description="Plant heme peroxidase family profile" evidence="23">
    <location>
        <begin position="20"/>
        <end position="318"/>
    </location>
</feature>
<feature type="binding site" evidence="18">
    <location>
        <position position="71"/>
    </location>
    <ligand>
        <name>Ca(2+)</name>
        <dbReference type="ChEBI" id="CHEBI:29108"/>
        <label>1</label>
    </ligand>
</feature>
<keyword evidence="8 18" id="KW-0479">Metal-binding</keyword>